<evidence type="ECO:0000313" key="3">
    <source>
        <dbReference type="Proteomes" id="UP000256829"/>
    </source>
</evidence>
<dbReference type="AlphaFoldDB" id="A0A3D8VEW7"/>
<sequence length="319" mass="34786">MVRNAGARHVQAHLIMAAVSLFLAALLLMVARIAHGSPAASDDLDGDGKPDELSISPVDVLEDGSSSLDVVIRMSTRAAPIRADLRSQTPSLQAYISHGALIVDRSQSSRDAAELSYEVFRWDARRRHLCLHAVVTGTPPNQLQGEWLPQDVEVSRYAPCTVLGQKTPAVPVADKTARELALSEAGKLKKTDPVPDYLAFELAAQVDEGTVSSINDIGYYQEQAGFLRQASIILSAVNDRFPRRAVAQLIVRDTDENVPVHSMSHSPDRSHVTSSAKLRSIRGPETVYRESVSRLYGFGPEDPFHSTRTPKARCFGVNV</sequence>
<accession>A0A3D8VEW7</accession>
<dbReference type="Proteomes" id="UP000256829">
    <property type="component" value="Unassembled WGS sequence"/>
</dbReference>
<protein>
    <submittedName>
        <fullName evidence="2">Uncharacterized protein</fullName>
    </submittedName>
</protein>
<feature type="region of interest" description="Disordered" evidence="1">
    <location>
        <begin position="258"/>
        <end position="277"/>
    </location>
</feature>
<gene>
    <name evidence="2" type="ORF">DX912_08075</name>
</gene>
<evidence type="ECO:0000313" key="2">
    <source>
        <dbReference type="EMBL" id="RDY67855.1"/>
    </source>
</evidence>
<comment type="caution">
    <text evidence="2">The sequence shown here is derived from an EMBL/GenBank/DDBJ whole genome shotgun (WGS) entry which is preliminary data.</text>
</comment>
<dbReference type="EMBL" id="QTJR01000004">
    <property type="protein sequence ID" value="RDY67855.1"/>
    <property type="molecule type" value="Genomic_DNA"/>
</dbReference>
<reference evidence="2 3" key="1">
    <citation type="submission" date="2018-08" db="EMBL/GenBank/DDBJ databases">
        <title>Lysobacter soli KCTC 22011, whole genome shotgun sequence.</title>
        <authorList>
            <person name="Zhang X."/>
            <person name="Feng G."/>
            <person name="Zhu H."/>
        </authorList>
    </citation>
    <scope>NUCLEOTIDE SEQUENCE [LARGE SCALE GENOMIC DNA]</scope>
    <source>
        <strain evidence="2 3">KCTC 22011</strain>
    </source>
</reference>
<organism evidence="2 3">
    <name type="scientific">Lysobacter soli</name>
    <dbReference type="NCBI Taxonomy" id="453783"/>
    <lineage>
        <taxon>Bacteria</taxon>
        <taxon>Pseudomonadati</taxon>
        <taxon>Pseudomonadota</taxon>
        <taxon>Gammaproteobacteria</taxon>
        <taxon>Lysobacterales</taxon>
        <taxon>Lysobacteraceae</taxon>
        <taxon>Lysobacter</taxon>
    </lineage>
</organism>
<evidence type="ECO:0000256" key="1">
    <source>
        <dbReference type="SAM" id="MobiDB-lite"/>
    </source>
</evidence>
<name>A0A3D8VEW7_9GAMM</name>
<proteinExistence type="predicted"/>
<keyword evidence="3" id="KW-1185">Reference proteome</keyword>